<dbReference type="Proteomes" id="UP001139971">
    <property type="component" value="Unassembled WGS sequence"/>
</dbReference>
<evidence type="ECO:0008006" key="4">
    <source>
        <dbReference type="Google" id="ProtNLM"/>
    </source>
</evidence>
<keyword evidence="1" id="KW-0472">Membrane</keyword>
<dbReference type="RefSeq" id="WP_263541227.1">
    <property type="nucleotide sequence ID" value="NZ_JAOVZO020000020.1"/>
</dbReference>
<keyword evidence="1" id="KW-0812">Transmembrane</keyword>
<proteinExistence type="predicted"/>
<protein>
    <recommendedName>
        <fullName evidence="4">Phosphopantetheine adenylyltransferase</fullName>
    </recommendedName>
</protein>
<organism evidence="2 3">
    <name type="scientific">Tahibacter soli</name>
    <dbReference type="NCBI Taxonomy" id="2983605"/>
    <lineage>
        <taxon>Bacteria</taxon>
        <taxon>Pseudomonadati</taxon>
        <taxon>Pseudomonadota</taxon>
        <taxon>Gammaproteobacteria</taxon>
        <taxon>Lysobacterales</taxon>
        <taxon>Rhodanobacteraceae</taxon>
        <taxon>Tahibacter</taxon>
    </lineage>
</organism>
<accession>A0A9X3YSN4</accession>
<dbReference type="AlphaFoldDB" id="A0A9X3YSN4"/>
<evidence type="ECO:0000256" key="1">
    <source>
        <dbReference type="SAM" id="Phobius"/>
    </source>
</evidence>
<gene>
    <name evidence="2" type="ORF">OD750_024380</name>
</gene>
<dbReference type="EMBL" id="JAOVZO020000020">
    <property type="protein sequence ID" value="MDC8015676.1"/>
    <property type="molecule type" value="Genomic_DNA"/>
</dbReference>
<feature type="transmembrane region" description="Helical" evidence="1">
    <location>
        <begin position="100"/>
        <end position="121"/>
    </location>
</feature>
<keyword evidence="3" id="KW-1185">Reference proteome</keyword>
<feature type="transmembrane region" description="Helical" evidence="1">
    <location>
        <begin position="50"/>
        <end position="66"/>
    </location>
</feature>
<name>A0A9X3YSN4_9GAMM</name>
<evidence type="ECO:0000313" key="3">
    <source>
        <dbReference type="Proteomes" id="UP001139971"/>
    </source>
</evidence>
<sequence length="127" mass="12898">MNLAIAVLLTLVGAILALPVAGVVDAAALTRLYGIAFDDPDLVILMRHRAVLLGLIGAFVICAAFRPALRVPAFVAASVAIGAFLWIALSAGGYNAALRTVVIADVVALGLTAAAIVLHAISRGASR</sequence>
<feature type="transmembrane region" description="Helical" evidence="1">
    <location>
        <begin position="73"/>
        <end position="94"/>
    </location>
</feature>
<evidence type="ECO:0000313" key="2">
    <source>
        <dbReference type="EMBL" id="MDC8015676.1"/>
    </source>
</evidence>
<keyword evidence="1" id="KW-1133">Transmembrane helix</keyword>
<comment type="caution">
    <text evidence="2">The sequence shown here is derived from an EMBL/GenBank/DDBJ whole genome shotgun (WGS) entry which is preliminary data.</text>
</comment>
<reference evidence="2" key="1">
    <citation type="submission" date="2023-02" db="EMBL/GenBank/DDBJ databases">
        <title>Tahibacter soli sp. nov. isolated from soil.</title>
        <authorList>
            <person name="Baek J.H."/>
            <person name="Lee J.K."/>
            <person name="Choi D.G."/>
            <person name="Jeon C.O."/>
        </authorList>
    </citation>
    <scope>NUCLEOTIDE SEQUENCE</scope>
    <source>
        <strain evidence="2">BL</strain>
    </source>
</reference>